<gene>
    <name evidence="2" type="ORF">UFOPK1711_01825</name>
</gene>
<dbReference type="EMBL" id="CAEZTR010000170">
    <property type="protein sequence ID" value="CAB4591105.1"/>
    <property type="molecule type" value="Genomic_DNA"/>
</dbReference>
<protein>
    <submittedName>
        <fullName evidence="2">Unannotated protein</fullName>
    </submittedName>
</protein>
<sequence>MREYGRAYHLVDIENLLALTHGIPVWADARSLYNSVAGVEDDDLLFVAADHSRWFDLKVAFPGAEVRPGYGTDGADLALINGIDLELVARRFDTVVIGSGDNRFIDVAYRARHFGLNVVVVSRPQSLSRSLASYADFVIEMPELEFAA</sequence>
<name>A0A6J6FW25_9ZZZZ</name>
<organism evidence="2">
    <name type="scientific">freshwater metagenome</name>
    <dbReference type="NCBI Taxonomy" id="449393"/>
    <lineage>
        <taxon>unclassified sequences</taxon>
        <taxon>metagenomes</taxon>
        <taxon>ecological metagenomes</taxon>
    </lineage>
</organism>
<reference evidence="2" key="1">
    <citation type="submission" date="2020-05" db="EMBL/GenBank/DDBJ databases">
        <authorList>
            <person name="Chiriac C."/>
            <person name="Salcher M."/>
            <person name="Ghai R."/>
            <person name="Kavagutti S V."/>
        </authorList>
    </citation>
    <scope>NUCLEOTIDE SEQUENCE</scope>
</reference>
<dbReference type="Pfam" id="PF01936">
    <property type="entry name" value="NYN"/>
    <property type="match status" value="1"/>
</dbReference>
<feature type="domain" description="NYN" evidence="1">
    <location>
        <begin position="67"/>
        <end position="139"/>
    </location>
</feature>
<dbReference type="InterPro" id="IPR021139">
    <property type="entry name" value="NYN"/>
</dbReference>
<dbReference type="GO" id="GO:0004540">
    <property type="term" value="F:RNA nuclease activity"/>
    <property type="evidence" value="ECO:0007669"/>
    <property type="project" value="InterPro"/>
</dbReference>
<evidence type="ECO:0000313" key="2">
    <source>
        <dbReference type="EMBL" id="CAB4591105.1"/>
    </source>
</evidence>
<dbReference type="AlphaFoldDB" id="A0A6J6FW25"/>
<evidence type="ECO:0000259" key="1">
    <source>
        <dbReference type="Pfam" id="PF01936"/>
    </source>
</evidence>
<dbReference type="Gene3D" id="3.40.50.1010">
    <property type="entry name" value="5'-nuclease"/>
    <property type="match status" value="1"/>
</dbReference>
<proteinExistence type="predicted"/>
<accession>A0A6J6FW25</accession>